<evidence type="ECO:0000313" key="3">
    <source>
        <dbReference type="EMBL" id="KPP95742.1"/>
    </source>
</evidence>
<dbReference type="AlphaFoldDB" id="A0A0P7YXR7"/>
<dbReference type="RefSeq" id="WP_141655926.1">
    <property type="nucleotide sequence ID" value="NZ_FBYC01000004.1"/>
</dbReference>
<reference evidence="2 5" key="2">
    <citation type="submission" date="2016-01" db="EMBL/GenBank/DDBJ databases">
        <authorList>
            <person name="Varghese N."/>
        </authorList>
    </citation>
    <scope>NUCLEOTIDE SEQUENCE [LARGE SCALE GENOMIC DNA]</scope>
    <source>
        <strain evidence="2 5">HL-91</strain>
    </source>
</reference>
<protein>
    <submittedName>
        <fullName evidence="3">Uncharacterized protein</fullName>
    </submittedName>
</protein>
<evidence type="ECO:0000313" key="2">
    <source>
        <dbReference type="EMBL" id="CUX81783.1"/>
    </source>
</evidence>
<name>A0A0P7YXR7_9RHOB</name>
<proteinExistence type="predicted"/>
<dbReference type="Proteomes" id="UP000050413">
    <property type="component" value="Unassembled WGS sequence"/>
</dbReference>
<reference evidence="3 4" key="1">
    <citation type="submission" date="2015-09" db="EMBL/GenBank/DDBJ databases">
        <title>Identification and resolution of microdiversity through metagenomic sequencing of parallel consortia.</title>
        <authorList>
            <person name="Nelson W.C."/>
            <person name="Romine M.F."/>
            <person name="Lindemann S.R."/>
        </authorList>
    </citation>
    <scope>NUCLEOTIDE SEQUENCE [LARGE SCALE GENOMIC DNA]</scope>
    <source>
        <strain evidence="3">HL-91</strain>
    </source>
</reference>
<evidence type="ECO:0000313" key="4">
    <source>
        <dbReference type="Proteomes" id="UP000050413"/>
    </source>
</evidence>
<accession>A0A0P7YXR7</accession>
<gene>
    <name evidence="2" type="ORF">Ga0058931_1976</name>
    <name evidence="3" type="ORF">HLUCCA05_03490</name>
</gene>
<evidence type="ECO:0000256" key="1">
    <source>
        <dbReference type="SAM" id="MobiDB-lite"/>
    </source>
</evidence>
<evidence type="ECO:0000313" key="5">
    <source>
        <dbReference type="Proteomes" id="UP000182045"/>
    </source>
</evidence>
<dbReference type="EMBL" id="LJSG01000002">
    <property type="protein sequence ID" value="KPP95742.1"/>
    <property type="molecule type" value="Genomic_DNA"/>
</dbReference>
<sequence length="316" mass="34701">MTSTRPKMKSQGEHEEQTISSAYDFIYHDGRRIASFLAQFDPSGLLTQLTQGKSAHRSSSETNDFQTAGGIPGVARIEGSDSLAVSKSVEQEISRVYDPTWANAREFLNLLQSNGLIERNLGSAELGQFVLLQGTLSVYDLDLVGKMWNLKSVKRMMNASLPQIPSVSKSQKNNPQVKQMLVSAHRAKSQAEQGLELFSELAPHLPHTVQAIVRNGSHDEIWCTLARDGLNMTTSDILLKHGMNVPGTWAVLGILDAAPDHEDHNSISDELGPNDMVAGIFRAMAPLVRQLFGRPESAFGVTPLLIFREVEAKVVQ</sequence>
<dbReference type="EMBL" id="FBYC01000004">
    <property type="protein sequence ID" value="CUX81783.1"/>
    <property type="molecule type" value="Genomic_DNA"/>
</dbReference>
<organism evidence="3 4">
    <name type="scientific">Roseibaca calidilacus</name>
    <dbReference type="NCBI Taxonomy" id="1666912"/>
    <lineage>
        <taxon>Bacteria</taxon>
        <taxon>Pseudomonadati</taxon>
        <taxon>Pseudomonadota</taxon>
        <taxon>Alphaproteobacteria</taxon>
        <taxon>Rhodobacterales</taxon>
        <taxon>Paracoccaceae</taxon>
        <taxon>Roseinatronobacter</taxon>
    </lineage>
</organism>
<dbReference type="OrthoDB" id="8114643at2"/>
<feature type="region of interest" description="Disordered" evidence="1">
    <location>
        <begin position="52"/>
        <end position="71"/>
    </location>
</feature>
<comment type="caution">
    <text evidence="3">The sequence shown here is derived from an EMBL/GenBank/DDBJ whole genome shotgun (WGS) entry which is preliminary data.</text>
</comment>
<keyword evidence="5" id="KW-1185">Reference proteome</keyword>
<dbReference type="Proteomes" id="UP000182045">
    <property type="component" value="Unassembled WGS sequence"/>
</dbReference>